<dbReference type="PANTHER" id="PTHR34108">
    <property type="entry name" value="SEPTUM SITE-DETERMINING PROTEIN MINC"/>
    <property type="match status" value="1"/>
</dbReference>
<dbReference type="Gene3D" id="2.160.20.70">
    <property type="match status" value="1"/>
</dbReference>
<evidence type="ECO:0000256" key="5">
    <source>
        <dbReference type="ARBA" id="ARBA00025606"/>
    </source>
</evidence>
<evidence type="ECO:0000256" key="4">
    <source>
        <dbReference type="ARBA" id="ARBA00023306"/>
    </source>
</evidence>
<evidence type="ECO:0000256" key="7">
    <source>
        <dbReference type="SAM" id="MobiDB-lite"/>
    </source>
</evidence>
<organism evidence="10">
    <name type="scientific">Leucothrix mucor</name>
    <dbReference type="NCBI Taxonomy" id="45248"/>
    <lineage>
        <taxon>Bacteria</taxon>
        <taxon>Pseudomonadati</taxon>
        <taxon>Pseudomonadota</taxon>
        <taxon>Gammaproteobacteria</taxon>
        <taxon>Thiotrichales</taxon>
        <taxon>Thiotrichaceae</taxon>
        <taxon>Leucothrix</taxon>
    </lineage>
</organism>
<comment type="function">
    <text evidence="5 6">Cell division inhibitor that blocks the formation of polar Z ring septums. Rapidly oscillates between the poles of the cell to destabilize FtsZ filaments that have formed before they mature into polar Z rings. Prevents FtsZ polymerization.</text>
</comment>
<evidence type="ECO:0000259" key="9">
    <source>
        <dbReference type="Pfam" id="PF05209"/>
    </source>
</evidence>
<feature type="domain" description="Septum formation inhibitor MinC C-terminal" evidence="8">
    <location>
        <begin position="169"/>
        <end position="269"/>
    </location>
</feature>
<dbReference type="PANTHER" id="PTHR34108:SF1">
    <property type="entry name" value="SEPTUM SITE-DETERMINING PROTEIN MINC"/>
    <property type="match status" value="1"/>
</dbReference>
<protein>
    <recommendedName>
        <fullName evidence="6">Probable septum site-determining protein MinC</fullName>
    </recommendedName>
</protein>
<comment type="similarity">
    <text evidence="1 6">Belongs to the MinC family.</text>
</comment>
<keyword evidence="2 6" id="KW-0132">Cell division</keyword>
<dbReference type="EMBL" id="DRMS01000487">
    <property type="protein sequence ID" value="HFC93698.1"/>
    <property type="molecule type" value="Genomic_DNA"/>
</dbReference>
<dbReference type="Pfam" id="PF05209">
    <property type="entry name" value="MinC_N"/>
    <property type="match status" value="1"/>
</dbReference>
<evidence type="ECO:0000259" key="8">
    <source>
        <dbReference type="Pfam" id="PF03775"/>
    </source>
</evidence>
<evidence type="ECO:0000256" key="6">
    <source>
        <dbReference type="HAMAP-Rule" id="MF_00267"/>
    </source>
</evidence>
<dbReference type="Pfam" id="PF03775">
    <property type="entry name" value="MinC_C"/>
    <property type="match status" value="1"/>
</dbReference>
<evidence type="ECO:0000256" key="2">
    <source>
        <dbReference type="ARBA" id="ARBA00022618"/>
    </source>
</evidence>
<comment type="subunit">
    <text evidence="6">Interacts with MinD and FtsZ.</text>
</comment>
<comment type="caution">
    <text evidence="10">The sequence shown here is derived from an EMBL/GenBank/DDBJ whole genome shotgun (WGS) entry which is preliminary data.</text>
</comment>
<dbReference type="InterPro" id="IPR005526">
    <property type="entry name" value="Septum_form_inhib_MinC_C"/>
</dbReference>
<reference evidence="10" key="1">
    <citation type="journal article" date="2020" name="mSystems">
        <title>Genome- and Community-Level Interaction Insights into Carbon Utilization and Element Cycling Functions of Hydrothermarchaeota in Hydrothermal Sediment.</title>
        <authorList>
            <person name="Zhou Z."/>
            <person name="Liu Y."/>
            <person name="Xu W."/>
            <person name="Pan J."/>
            <person name="Luo Z.H."/>
            <person name="Li M."/>
        </authorList>
    </citation>
    <scope>NUCLEOTIDE SEQUENCE [LARGE SCALE GENOMIC DNA]</scope>
    <source>
        <strain evidence="10">HyVt-493</strain>
    </source>
</reference>
<proteinExistence type="inferred from homology"/>
<evidence type="ECO:0000313" key="10">
    <source>
        <dbReference type="EMBL" id="HFC93698.1"/>
    </source>
</evidence>
<name>A0A7V2WW03_LEUMU</name>
<feature type="domain" description="Septum formation inhibitor MinC N-terminal" evidence="9">
    <location>
        <begin position="8"/>
        <end position="79"/>
    </location>
</feature>
<dbReference type="Proteomes" id="UP000885750">
    <property type="component" value="Unassembled WGS sequence"/>
</dbReference>
<accession>A0A7V2WW03</accession>
<dbReference type="InterPro" id="IPR013033">
    <property type="entry name" value="MinC"/>
</dbReference>
<keyword evidence="3 6" id="KW-0717">Septation</keyword>
<dbReference type="NCBIfam" id="TIGR01222">
    <property type="entry name" value="minC"/>
    <property type="match status" value="1"/>
</dbReference>
<feature type="region of interest" description="Disordered" evidence="7">
    <location>
        <begin position="111"/>
        <end position="148"/>
    </location>
</feature>
<sequence>MITAQPALELKGEMLMLNILRLQEVDIDLIEEALQQKRDEAPLFFVQSPVVVDCSSLSEEQGKQLDLRALRRLLVKMDFVPIGLRNLSNAMLAASMTAGWNVLRASPKQSSNQAAVIDPPPKHATTTDPISEQEQVKETTTTEPVSEDQADKLAENINQSTVQKKGLTINRPIRSGQQIYAKNGDLVILSQTSAGSEVMADGSIHVYGPLRGRVLAGVKGDKRARIFCRSLEAELIVIAGCYQLLDESKTELKGKPAMIHLEDDKLIIESIA</sequence>
<keyword evidence="4 6" id="KW-0131">Cell cycle</keyword>
<dbReference type="HAMAP" id="MF_00267">
    <property type="entry name" value="MinC"/>
    <property type="match status" value="1"/>
</dbReference>
<dbReference type="GO" id="GO:0000917">
    <property type="term" value="P:division septum assembly"/>
    <property type="evidence" value="ECO:0007669"/>
    <property type="project" value="UniProtKB-KW"/>
</dbReference>
<dbReference type="AlphaFoldDB" id="A0A7V2WW03"/>
<evidence type="ECO:0000256" key="1">
    <source>
        <dbReference type="ARBA" id="ARBA00006291"/>
    </source>
</evidence>
<dbReference type="GO" id="GO:0051302">
    <property type="term" value="P:regulation of cell division"/>
    <property type="evidence" value="ECO:0007669"/>
    <property type="project" value="InterPro"/>
</dbReference>
<dbReference type="GO" id="GO:0000902">
    <property type="term" value="P:cell morphogenesis"/>
    <property type="evidence" value="ECO:0007669"/>
    <property type="project" value="InterPro"/>
</dbReference>
<dbReference type="InterPro" id="IPR016098">
    <property type="entry name" value="CAP/MinC_C"/>
</dbReference>
<dbReference type="InterPro" id="IPR036145">
    <property type="entry name" value="MinC_C_sf"/>
</dbReference>
<dbReference type="Gene3D" id="3.30.70.260">
    <property type="match status" value="1"/>
</dbReference>
<dbReference type="InterPro" id="IPR007874">
    <property type="entry name" value="MinC_N"/>
</dbReference>
<dbReference type="SUPFAM" id="SSF63848">
    <property type="entry name" value="Cell-division inhibitor MinC, C-terminal domain"/>
    <property type="match status" value="1"/>
</dbReference>
<dbReference type="GO" id="GO:1901891">
    <property type="term" value="P:regulation of cell septum assembly"/>
    <property type="evidence" value="ECO:0007669"/>
    <property type="project" value="InterPro"/>
</dbReference>
<evidence type="ECO:0000256" key="3">
    <source>
        <dbReference type="ARBA" id="ARBA00023210"/>
    </source>
</evidence>
<gene>
    <name evidence="6 10" type="primary">minC</name>
    <name evidence="10" type="ORF">ENJ51_12905</name>
</gene>